<evidence type="ECO:0000313" key="3">
    <source>
        <dbReference type="Proteomes" id="UP000244855"/>
    </source>
</evidence>
<evidence type="ECO:0000313" key="2">
    <source>
        <dbReference type="EMBL" id="PVH98079.1"/>
    </source>
</evidence>
<gene>
    <name evidence="2" type="ORF">DM02DRAFT_730096</name>
</gene>
<sequence length="176" mass="19035">MKLSLSTVLVAAACVHSAAAVNIAFYTSGNCANAYFVCVNQSRDSCCDPFIDDVRYNSMEFQQLGTSQNVQLRSYDRGGCSRRTATSASNGRRTVCFVREPPYTGGGYGGFNLKRNAVEGGGADAECIRPQELGFPDGTKFNLTSLSDVDYAKIAKLSLEIPSDVPEQFQQLKITS</sequence>
<protein>
    <submittedName>
        <fullName evidence="2">Uncharacterized protein</fullName>
    </submittedName>
</protein>
<dbReference type="OrthoDB" id="5383526at2759"/>
<proteinExistence type="predicted"/>
<organism evidence="2 3">
    <name type="scientific">Periconia macrospinosa</name>
    <dbReference type="NCBI Taxonomy" id="97972"/>
    <lineage>
        <taxon>Eukaryota</taxon>
        <taxon>Fungi</taxon>
        <taxon>Dikarya</taxon>
        <taxon>Ascomycota</taxon>
        <taxon>Pezizomycotina</taxon>
        <taxon>Dothideomycetes</taxon>
        <taxon>Pleosporomycetidae</taxon>
        <taxon>Pleosporales</taxon>
        <taxon>Massarineae</taxon>
        <taxon>Periconiaceae</taxon>
        <taxon>Periconia</taxon>
    </lineage>
</organism>
<accession>A0A2V1DLF4</accession>
<dbReference type="AlphaFoldDB" id="A0A2V1DLF4"/>
<feature type="chain" id="PRO_5016144640" evidence="1">
    <location>
        <begin position="21"/>
        <end position="176"/>
    </location>
</feature>
<dbReference type="EMBL" id="KZ805421">
    <property type="protein sequence ID" value="PVH98079.1"/>
    <property type="molecule type" value="Genomic_DNA"/>
</dbReference>
<evidence type="ECO:0000256" key="1">
    <source>
        <dbReference type="SAM" id="SignalP"/>
    </source>
</evidence>
<name>A0A2V1DLF4_9PLEO</name>
<feature type="signal peptide" evidence="1">
    <location>
        <begin position="1"/>
        <end position="20"/>
    </location>
</feature>
<dbReference type="Proteomes" id="UP000244855">
    <property type="component" value="Unassembled WGS sequence"/>
</dbReference>
<keyword evidence="1" id="KW-0732">Signal</keyword>
<keyword evidence="3" id="KW-1185">Reference proteome</keyword>
<reference evidence="2 3" key="1">
    <citation type="journal article" date="2018" name="Sci. Rep.">
        <title>Comparative genomics provides insights into the lifestyle and reveals functional heterogeneity of dark septate endophytic fungi.</title>
        <authorList>
            <person name="Knapp D.G."/>
            <person name="Nemeth J.B."/>
            <person name="Barry K."/>
            <person name="Hainaut M."/>
            <person name="Henrissat B."/>
            <person name="Johnson J."/>
            <person name="Kuo A."/>
            <person name="Lim J.H.P."/>
            <person name="Lipzen A."/>
            <person name="Nolan M."/>
            <person name="Ohm R.A."/>
            <person name="Tamas L."/>
            <person name="Grigoriev I.V."/>
            <person name="Spatafora J.W."/>
            <person name="Nagy L.G."/>
            <person name="Kovacs G.M."/>
        </authorList>
    </citation>
    <scope>NUCLEOTIDE SEQUENCE [LARGE SCALE GENOMIC DNA]</scope>
    <source>
        <strain evidence="2 3">DSE2036</strain>
    </source>
</reference>